<evidence type="ECO:0000313" key="2">
    <source>
        <dbReference type="Proteomes" id="UP000035061"/>
    </source>
</evidence>
<dbReference type="EMBL" id="AP012325">
    <property type="protein sequence ID" value="BAR01763.1"/>
    <property type="molecule type" value="Genomic_DNA"/>
</dbReference>
<organism evidence="1 2">
    <name type="scientific">Bifidobacterium catenulatum DSM 16992 = JCM 1194 = LMG 11043</name>
    <dbReference type="NCBI Taxonomy" id="566552"/>
    <lineage>
        <taxon>Bacteria</taxon>
        <taxon>Bacillati</taxon>
        <taxon>Actinomycetota</taxon>
        <taxon>Actinomycetes</taxon>
        <taxon>Bifidobacteriales</taxon>
        <taxon>Bifidobacteriaceae</taxon>
        <taxon>Bifidobacterium</taxon>
    </lineage>
</organism>
<name>A0ABM7EV17_9BIFI</name>
<protein>
    <submittedName>
        <fullName evidence="1">Uncharacterized protein</fullName>
    </submittedName>
</protein>
<reference evidence="1 2" key="1">
    <citation type="submission" date="2012-02" db="EMBL/GenBank/DDBJ databases">
        <title>Complete genome sequence of Bifidobacterium catenulatum JCM 1194.</title>
        <authorList>
            <person name="Toh H."/>
            <person name="Oshima K."/>
            <person name="Morita H."/>
            <person name="Hattori M."/>
        </authorList>
    </citation>
    <scope>NUCLEOTIDE SEQUENCE [LARGE SCALE GENOMIC DNA]</scope>
    <source>
        <strain evidence="1 2">JCM 1194</strain>
    </source>
</reference>
<keyword evidence="2" id="KW-1185">Reference proteome</keyword>
<sequence>MTTNCAFFPLRGVRKSRSSKRTLPTIIGELGGMNHMLWVTTAHVLASTVTIPHDASQSGKSY</sequence>
<proteinExistence type="predicted"/>
<gene>
    <name evidence="1" type="ORF">BBCT_0795</name>
</gene>
<dbReference type="Proteomes" id="UP000035061">
    <property type="component" value="Chromosome"/>
</dbReference>
<accession>A0ABM7EV17</accession>
<evidence type="ECO:0000313" key="1">
    <source>
        <dbReference type="EMBL" id="BAR01763.1"/>
    </source>
</evidence>